<feature type="region of interest" description="Disordered" evidence="2">
    <location>
        <begin position="485"/>
        <end position="524"/>
    </location>
</feature>
<feature type="compositionally biased region" description="Polar residues" evidence="2">
    <location>
        <begin position="412"/>
        <end position="457"/>
    </location>
</feature>
<dbReference type="VEuPathDB" id="FungiDB:SJAG_02603"/>
<feature type="compositionally biased region" description="Low complexity" evidence="2">
    <location>
        <begin position="122"/>
        <end position="135"/>
    </location>
</feature>
<name>B6K0P5_SCHJY</name>
<dbReference type="InterPro" id="IPR013087">
    <property type="entry name" value="Znf_C2H2_type"/>
</dbReference>
<feature type="region of interest" description="Disordered" evidence="2">
    <location>
        <begin position="115"/>
        <end position="137"/>
    </location>
</feature>
<dbReference type="GeneID" id="7047710"/>
<feature type="domain" description="C2H2-type" evidence="3">
    <location>
        <begin position="168"/>
        <end position="191"/>
    </location>
</feature>
<dbReference type="Proteomes" id="UP000001744">
    <property type="component" value="Unassembled WGS sequence"/>
</dbReference>
<evidence type="ECO:0000259" key="3">
    <source>
        <dbReference type="PROSITE" id="PS00028"/>
    </source>
</evidence>
<evidence type="ECO:0000256" key="1">
    <source>
        <dbReference type="ARBA" id="ARBA00010402"/>
    </source>
</evidence>
<feature type="compositionally biased region" description="Low complexity" evidence="2">
    <location>
        <begin position="328"/>
        <end position="338"/>
    </location>
</feature>
<reference evidence="4 5" key="1">
    <citation type="journal article" date="2011" name="Science">
        <title>Comparative functional genomics of the fission yeasts.</title>
        <authorList>
            <person name="Rhind N."/>
            <person name="Chen Z."/>
            <person name="Yassour M."/>
            <person name="Thompson D.A."/>
            <person name="Haas B.J."/>
            <person name="Habib N."/>
            <person name="Wapinski I."/>
            <person name="Roy S."/>
            <person name="Lin M.F."/>
            <person name="Heiman D.I."/>
            <person name="Young S.K."/>
            <person name="Furuya K."/>
            <person name="Guo Y."/>
            <person name="Pidoux A."/>
            <person name="Chen H.M."/>
            <person name="Robbertse B."/>
            <person name="Goldberg J.M."/>
            <person name="Aoki K."/>
            <person name="Bayne E.H."/>
            <person name="Berlin A.M."/>
            <person name="Desjardins C.A."/>
            <person name="Dobbs E."/>
            <person name="Dukaj L."/>
            <person name="Fan L."/>
            <person name="FitzGerald M.G."/>
            <person name="French C."/>
            <person name="Gujja S."/>
            <person name="Hansen K."/>
            <person name="Keifenheim D."/>
            <person name="Levin J.Z."/>
            <person name="Mosher R.A."/>
            <person name="Mueller C.A."/>
            <person name="Pfiffner J."/>
            <person name="Priest M."/>
            <person name="Russ C."/>
            <person name="Smialowska A."/>
            <person name="Swoboda P."/>
            <person name="Sykes S.M."/>
            <person name="Vaughn M."/>
            <person name="Vengrova S."/>
            <person name="Yoder R."/>
            <person name="Zeng Q."/>
            <person name="Allshire R."/>
            <person name="Baulcombe D."/>
            <person name="Birren B.W."/>
            <person name="Brown W."/>
            <person name="Ekwall K."/>
            <person name="Kellis M."/>
            <person name="Leatherwood J."/>
            <person name="Levin H."/>
            <person name="Margalit H."/>
            <person name="Martienssen R."/>
            <person name="Nieduszynski C.A."/>
            <person name="Spatafora J.W."/>
            <person name="Friedman N."/>
            <person name="Dalgaard J.Z."/>
            <person name="Baumann P."/>
            <person name="Niki H."/>
            <person name="Regev A."/>
            <person name="Nusbaum C."/>
        </authorList>
    </citation>
    <scope>NUCLEOTIDE SEQUENCE [LARGE SCALE GENOMIC DNA]</scope>
    <source>
        <strain evidence="5">yFS275 / FY16936</strain>
    </source>
</reference>
<feature type="region of interest" description="Disordered" evidence="2">
    <location>
        <begin position="412"/>
        <end position="461"/>
    </location>
</feature>
<proteinExistence type="inferred from homology"/>
<accession>B6K0P5</accession>
<dbReference type="OMA" id="ISEPANC"/>
<feature type="region of interest" description="Disordered" evidence="2">
    <location>
        <begin position="317"/>
        <end position="340"/>
    </location>
</feature>
<feature type="compositionally biased region" description="Polar residues" evidence="2">
    <location>
        <begin position="485"/>
        <end position="499"/>
    </location>
</feature>
<dbReference type="eggNOG" id="KOG2789">
    <property type="taxonomic scope" value="Eukaryota"/>
</dbReference>
<keyword evidence="5" id="KW-1185">Reference proteome</keyword>
<comment type="similarity">
    <text evidence="1">Belongs to the SIP5 family.</text>
</comment>
<dbReference type="PROSITE" id="PS00028">
    <property type="entry name" value="ZINC_FINGER_C2H2_1"/>
    <property type="match status" value="1"/>
</dbReference>
<evidence type="ECO:0000313" key="5">
    <source>
        <dbReference type="Proteomes" id="UP000001744"/>
    </source>
</evidence>
<organism evidence="4 5">
    <name type="scientific">Schizosaccharomyces japonicus (strain yFS275 / FY16936)</name>
    <name type="common">Fission yeast</name>
    <dbReference type="NCBI Taxonomy" id="402676"/>
    <lineage>
        <taxon>Eukaryota</taxon>
        <taxon>Fungi</taxon>
        <taxon>Dikarya</taxon>
        <taxon>Ascomycota</taxon>
        <taxon>Taphrinomycotina</taxon>
        <taxon>Schizosaccharomycetes</taxon>
        <taxon>Schizosaccharomycetales</taxon>
        <taxon>Schizosaccharomycetaceae</taxon>
        <taxon>Schizosaccharomyces</taxon>
    </lineage>
</organism>
<dbReference type="STRING" id="402676.B6K0P5"/>
<dbReference type="RefSeq" id="XP_002173809.1">
    <property type="nucleotide sequence ID" value="XM_002173773.2"/>
</dbReference>
<dbReference type="CDD" id="cd24139">
    <property type="entry name" value="SIP5-like"/>
    <property type="match status" value="1"/>
</dbReference>
<protein>
    <submittedName>
        <fullName evidence="4">Zf-C3HC4 type zinc finger</fullName>
    </submittedName>
</protein>
<dbReference type="EMBL" id="KE651166">
    <property type="protein sequence ID" value="EEB07516.1"/>
    <property type="molecule type" value="Genomic_DNA"/>
</dbReference>
<dbReference type="InterPro" id="IPR039301">
    <property type="entry name" value="Sip5/DA2"/>
</dbReference>
<sequence length="524" mass="58547">MGNTIGKEKSNSRDSYQCLVQLIDGGFLDSQGVYSNGPTYKKSIVKNLILSRRLMPFYKGLDNIESRWSNEELSMAVAKALGPQKAMLLNSTQRRGSGNSIANAKSLREHSARIHEGRSRVRSNSAHHSSSNLSGRGKDALSTVYTNAVECPICFLFYPPNFNYTRCCGQPICSECFVEIKRADPHLPTVHVNEAPPRETDLISEPACCPYCMTERFGIVYKPSAALMAFCYGVYDFSVRDTAVSFKSFNELKSRFDKMPWPPRHDTVFQPNDDCVVTTDFIRPDWQYKLERARRRAIRRAANAELLNQHLLELPGRRNSRDSVHGNSSRPSVSSRRSYLQSMEQRMIDEVIRLSLLDANPAQQEHTADSQNNSTQNLPTTVQRDATIHSTAPSDASRSARQARVSSFIQETMTSTLPSAQQSVQNPEQNPSTILPNVSEPQTPVSSDASMVSSFTQEEQDAIEELLRSPAASTNPFLSDRFVSSADTHSSYAQSNTIEQNKHDVPISSVTEYPMPIGEISQTR</sequence>
<dbReference type="JaponicusDB" id="SJAG_02603"/>
<gene>
    <name evidence="4" type="ORF">SJAG_02603</name>
</gene>
<dbReference type="HOGENOM" id="CLU_492714_0_0_1"/>
<evidence type="ECO:0000313" key="4">
    <source>
        <dbReference type="EMBL" id="EEB07516.1"/>
    </source>
</evidence>
<dbReference type="PANTHER" id="PTHR31315">
    <property type="entry name" value="PROTEIN SIP5"/>
    <property type="match status" value="1"/>
</dbReference>
<evidence type="ECO:0000256" key="2">
    <source>
        <dbReference type="SAM" id="MobiDB-lite"/>
    </source>
</evidence>
<dbReference type="OrthoDB" id="21471at2759"/>
<dbReference type="AlphaFoldDB" id="B6K0P5"/>
<dbReference type="PANTHER" id="PTHR31315:SF1">
    <property type="entry name" value="PROTEIN SIP5"/>
    <property type="match status" value="1"/>
</dbReference>